<feature type="compositionally biased region" description="Basic residues" evidence="1">
    <location>
        <begin position="97"/>
        <end position="107"/>
    </location>
</feature>
<name>A0A6J4PU70_9ACTN</name>
<feature type="non-terminal residue" evidence="2">
    <location>
        <position position="1"/>
    </location>
</feature>
<evidence type="ECO:0000256" key="1">
    <source>
        <dbReference type="SAM" id="MobiDB-lite"/>
    </source>
</evidence>
<dbReference type="EMBL" id="CADCUY010000466">
    <property type="protein sequence ID" value="CAA9425585.1"/>
    <property type="molecule type" value="Genomic_DNA"/>
</dbReference>
<feature type="compositionally biased region" description="Low complexity" evidence="1">
    <location>
        <begin position="55"/>
        <end position="66"/>
    </location>
</feature>
<feature type="compositionally biased region" description="Basic residues" evidence="1">
    <location>
        <begin position="44"/>
        <end position="54"/>
    </location>
</feature>
<accession>A0A6J4PU70</accession>
<sequence length="107" mass="11737">ELDRRHGRGHPDRSRGGLPGLRVRRAPPPPASRRSPRATPAHGRCTHRGAHRLLRVPGGLRLVPGRSGAPVAQGVGGRPRRRPARAPGRRRADAEKAHRRARRRGLV</sequence>
<organism evidence="2">
    <name type="scientific">uncultured Quadrisphaera sp</name>
    <dbReference type="NCBI Taxonomy" id="904978"/>
    <lineage>
        <taxon>Bacteria</taxon>
        <taxon>Bacillati</taxon>
        <taxon>Actinomycetota</taxon>
        <taxon>Actinomycetes</taxon>
        <taxon>Kineosporiales</taxon>
        <taxon>Kineosporiaceae</taxon>
        <taxon>Quadrisphaera</taxon>
        <taxon>environmental samples</taxon>
    </lineage>
</organism>
<proteinExistence type="predicted"/>
<reference evidence="2" key="1">
    <citation type="submission" date="2020-02" db="EMBL/GenBank/DDBJ databases">
        <authorList>
            <person name="Meier V. D."/>
        </authorList>
    </citation>
    <scope>NUCLEOTIDE SEQUENCE</scope>
    <source>
        <strain evidence="2">AVDCRST_MAG35</strain>
    </source>
</reference>
<evidence type="ECO:0000313" key="2">
    <source>
        <dbReference type="EMBL" id="CAA9425585.1"/>
    </source>
</evidence>
<feature type="compositionally biased region" description="Basic and acidic residues" evidence="1">
    <location>
        <begin position="1"/>
        <end position="15"/>
    </location>
</feature>
<protein>
    <submittedName>
        <fullName evidence="2">Uncharacterized protein</fullName>
    </submittedName>
</protein>
<feature type="region of interest" description="Disordered" evidence="1">
    <location>
        <begin position="1"/>
        <end position="107"/>
    </location>
</feature>
<dbReference type="AlphaFoldDB" id="A0A6J4PU70"/>
<feature type="non-terminal residue" evidence="2">
    <location>
        <position position="107"/>
    </location>
</feature>
<gene>
    <name evidence="2" type="ORF">AVDCRST_MAG35-2290</name>
</gene>
<feature type="compositionally biased region" description="Basic residues" evidence="1">
    <location>
        <begin position="78"/>
        <end position="89"/>
    </location>
</feature>